<comment type="caution">
    <text evidence="2">The sequence shown here is derived from an EMBL/GenBank/DDBJ whole genome shotgun (WGS) entry which is preliminary data.</text>
</comment>
<protein>
    <submittedName>
        <fullName evidence="2">Uncharacterized protein</fullName>
    </submittedName>
</protein>
<name>A0ABU4Y7T2_9HYPH</name>
<organism evidence="2 3">
    <name type="scientific">Mesorhizobium album</name>
    <dbReference type="NCBI Taxonomy" id="3072314"/>
    <lineage>
        <taxon>Bacteria</taxon>
        <taxon>Pseudomonadati</taxon>
        <taxon>Pseudomonadota</taxon>
        <taxon>Alphaproteobacteria</taxon>
        <taxon>Hyphomicrobiales</taxon>
        <taxon>Phyllobacteriaceae</taxon>
        <taxon>Mesorhizobium</taxon>
    </lineage>
</organism>
<keyword evidence="3" id="KW-1185">Reference proteome</keyword>
<gene>
    <name evidence="2" type="ORF">RFN28_27450</name>
</gene>
<sequence>MTISQKPVVGQSQTGEKIPETIPNGPGAAAILAAGIGCAAIGILALAGDASKAINGLLTFYKPSGALSGVTTVAIIVWLVAWFILGRRWGNKAVAMSRVNIAAFALLLVGLLLTFPPFMDFLQGK</sequence>
<keyword evidence="1" id="KW-0472">Membrane</keyword>
<keyword evidence="1" id="KW-1133">Transmembrane helix</keyword>
<keyword evidence="1" id="KW-0812">Transmembrane</keyword>
<dbReference type="RefSeq" id="WP_320290271.1">
    <property type="nucleotide sequence ID" value="NZ_JAVIIW010000044.1"/>
</dbReference>
<reference evidence="2 3" key="1">
    <citation type="submission" date="2023-08" db="EMBL/GenBank/DDBJ databases">
        <title>Implementing the SeqCode for naming new Mesorhizobium species isolated from Vachellia karroo root nodules.</title>
        <authorList>
            <person name="Van Lill M."/>
        </authorList>
    </citation>
    <scope>NUCLEOTIDE SEQUENCE [LARGE SCALE GENOMIC DNA]</scope>
    <source>
        <strain evidence="2 3">VK24D</strain>
    </source>
</reference>
<proteinExistence type="predicted"/>
<dbReference type="EMBL" id="JAVIIW010000044">
    <property type="protein sequence ID" value="MDX8482165.1"/>
    <property type="molecule type" value="Genomic_DNA"/>
</dbReference>
<evidence type="ECO:0000313" key="3">
    <source>
        <dbReference type="Proteomes" id="UP001287059"/>
    </source>
</evidence>
<accession>A0ABU4Y7T2</accession>
<evidence type="ECO:0000313" key="2">
    <source>
        <dbReference type="EMBL" id="MDX8482165.1"/>
    </source>
</evidence>
<feature type="transmembrane region" description="Helical" evidence="1">
    <location>
        <begin position="97"/>
        <end position="119"/>
    </location>
</feature>
<feature type="transmembrane region" description="Helical" evidence="1">
    <location>
        <begin position="66"/>
        <end position="85"/>
    </location>
</feature>
<dbReference type="Proteomes" id="UP001287059">
    <property type="component" value="Unassembled WGS sequence"/>
</dbReference>
<feature type="transmembrane region" description="Helical" evidence="1">
    <location>
        <begin position="27"/>
        <end position="46"/>
    </location>
</feature>
<evidence type="ECO:0000256" key="1">
    <source>
        <dbReference type="SAM" id="Phobius"/>
    </source>
</evidence>